<evidence type="ECO:0000256" key="2">
    <source>
        <dbReference type="ARBA" id="ARBA00022475"/>
    </source>
</evidence>
<feature type="transmembrane region" description="Helical" evidence="7">
    <location>
        <begin position="462"/>
        <end position="480"/>
    </location>
</feature>
<protein>
    <submittedName>
        <fullName evidence="8">Acriflavine resistance protein B</fullName>
    </submittedName>
</protein>
<dbReference type="OrthoDB" id="9806532at2"/>
<keyword evidence="1" id="KW-0813">Transport</keyword>
<dbReference type="Gene3D" id="3.30.70.1320">
    <property type="entry name" value="Multidrug efflux transporter AcrB pore domain like"/>
    <property type="match status" value="1"/>
</dbReference>
<dbReference type="SUPFAM" id="SSF82714">
    <property type="entry name" value="Multidrug efflux transporter AcrB TolC docking domain, DN and DC subdomains"/>
    <property type="match status" value="2"/>
</dbReference>
<dbReference type="Proteomes" id="UP000245461">
    <property type="component" value="Unassembled WGS sequence"/>
</dbReference>
<evidence type="ECO:0000256" key="4">
    <source>
        <dbReference type="ARBA" id="ARBA00022692"/>
    </source>
</evidence>
<dbReference type="SUPFAM" id="SSF82693">
    <property type="entry name" value="Multidrug efflux transporter AcrB pore domain, PN1, PN2, PC1 and PC2 subdomains"/>
    <property type="match status" value="3"/>
</dbReference>
<dbReference type="Pfam" id="PF00873">
    <property type="entry name" value="ACR_tran"/>
    <property type="match status" value="1"/>
</dbReference>
<proteinExistence type="predicted"/>
<dbReference type="SUPFAM" id="SSF82866">
    <property type="entry name" value="Multidrug efflux transporter AcrB transmembrane domain"/>
    <property type="match status" value="2"/>
</dbReference>
<dbReference type="EMBL" id="QGLE01000008">
    <property type="protein sequence ID" value="PWR21162.1"/>
    <property type="molecule type" value="Genomic_DNA"/>
</dbReference>
<dbReference type="Gene3D" id="3.30.70.1440">
    <property type="entry name" value="Multidrug efflux transporter AcrB pore domain"/>
    <property type="match status" value="1"/>
</dbReference>
<reference evidence="8 9" key="1">
    <citation type="submission" date="2018-05" db="EMBL/GenBank/DDBJ databases">
        <title>Zavarzinia sp. HR-AS.</title>
        <authorList>
            <person name="Lee Y."/>
            <person name="Jeon C.O."/>
        </authorList>
    </citation>
    <scope>NUCLEOTIDE SEQUENCE [LARGE SCALE GENOMIC DNA]</scope>
    <source>
        <strain evidence="8 9">HR-AS</strain>
    </source>
</reference>
<feature type="transmembrane region" description="Helical" evidence="7">
    <location>
        <begin position="528"/>
        <end position="548"/>
    </location>
</feature>
<dbReference type="PANTHER" id="PTHR32063">
    <property type="match status" value="1"/>
</dbReference>
<comment type="caution">
    <text evidence="8">The sequence shown here is derived from an EMBL/GenBank/DDBJ whole genome shotgun (WGS) entry which is preliminary data.</text>
</comment>
<evidence type="ECO:0000313" key="8">
    <source>
        <dbReference type="EMBL" id="PWR21162.1"/>
    </source>
</evidence>
<accession>A0A317E3J1</accession>
<dbReference type="GO" id="GO:0042910">
    <property type="term" value="F:xenobiotic transmembrane transporter activity"/>
    <property type="evidence" value="ECO:0007669"/>
    <property type="project" value="TreeGrafter"/>
</dbReference>
<keyword evidence="2" id="KW-1003">Cell membrane</keyword>
<evidence type="ECO:0000256" key="6">
    <source>
        <dbReference type="ARBA" id="ARBA00023136"/>
    </source>
</evidence>
<dbReference type="GO" id="GO:0005886">
    <property type="term" value="C:plasma membrane"/>
    <property type="evidence" value="ECO:0007669"/>
    <property type="project" value="TreeGrafter"/>
</dbReference>
<feature type="transmembrane region" description="Helical" evidence="7">
    <location>
        <begin position="333"/>
        <end position="352"/>
    </location>
</feature>
<dbReference type="Gene3D" id="3.30.70.1430">
    <property type="entry name" value="Multidrug efflux transporter AcrB pore domain"/>
    <property type="match status" value="2"/>
</dbReference>
<dbReference type="Gene3D" id="1.20.1640.10">
    <property type="entry name" value="Multidrug efflux transporter AcrB transmembrane domain"/>
    <property type="match status" value="2"/>
</dbReference>
<evidence type="ECO:0000256" key="7">
    <source>
        <dbReference type="SAM" id="Phobius"/>
    </source>
</evidence>
<dbReference type="InterPro" id="IPR001036">
    <property type="entry name" value="Acrflvin-R"/>
</dbReference>
<feature type="transmembrane region" description="Helical" evidence="7">
    <location>
        <begin position="359"/>
        <end position="380"/>
    </location>
</feature>
<sequence>MLSDPFIRRPIATSLVMIGVMLLGLVAYFHLPVASMPVVDLPTIVVRTGLPGASPETMAAAVATPLERQIGTIAGLTELTSINALGGSTIVAQFDVSRDVDGVARDVQAAINAAAATLPADLPAPPFYIKANPNIFPVITLSLASDIMPAAQVYDFADQIVLQKLSQIPGVSQVSISGADKTAVRVAVDPVRIGALGLDLEDVRAALSALSTLGPKGSFDGPEKSFSIAANDQLRDAAAFRGQIVAWKGSAPIRLGDIATVTDDVSNTKVGSWLDGKRAVLVEVRKRPGANTIEVVDRVHVALAELRPLLPPALDLRVVADRTKVLRAGIFDLQLTMLLSTALVILVIALFLRRFWATVIPAATIPVAVCATFAVMYLLGYSLDNLSIMALIIAVGFIVDDTIVMVENVFRLMEQGASPLDAAKRGARQIAFTVVSLTASLIAALIPILFMPGILGRFFQEFGVTLAVAILASAVISLTLTPTMCAHLLPPGGEAAKGGRLGEAMERGLARLGEAYGRSLATALTVPWTMLGIIVVAMLLGLGLYGVVPKGFLPKQDTGVIRGVTDAPPDISFDAMRARQADVVRAIMADPAVDSVSSSVGVGIFNALNNGSITVNLKPFGQRDVSADQVVERLRPKLAKLVGIDSYLRPVDDFGVGGRAGRATYQYTMLGPDLPRLTRQVERMREAMRALPEITDVSTDQAANGLTARIVIDRDSAARLGVSVAAIDTALYNAFGQRQVANIYNEFDQAKVVIEVRADDRDDIDALDRLYVSATDGRQVPLSVVTSRDLGLLPVQINHMGQLLAITIGFNLAPDIALGTAMTKIEATARGLNLPPDITGLFAGDAKAASDAGSAQLWMLLGAIVAIYLVLGMLYESYAHPLTILSTIPSSGVGALLALLITGTEFSFIAAIALILLIGIVMKNAIMMVDFALVAERELGLAPRDAIVHAARQRFRPITMTTMAAVFGALPLAIGVGIGSELRQPLGIAMVGGLIAAQFVTIYTTPVVYVAVDRLRGRRRPRLLPAA</sequence>
<dbReference type="AlphaFoldDB" id="A0A317E3J1"/>
<keyword evidence="6 7" id="KW-0472">Membrane</keyword>
<evidence type="ECO:0000256" key="3">
    <source>
        <dbReference type="ARBA" id="ARBA00022519"/>
    </source>
</evidence>
<organism evidence="8 9">
    <name type="scientific">Zavarzinia aquatilis</name>
    <dbReference type="NCBI Taxonomy" id="2211142"/>
    <lineage>
        <taxon>Bacteria</taxon>
        <taxon>Pseudomonadati</taxon>
        <taxon>Pseudomonadota</taxon>
        <taxon>Alphaproteobacteria</taxon>
        <taxon>Rhodospirillales</taxon>
        <taxon>Zavarziniaceae</taxon>
        <taxon>Zavarzinia</taxon>
    </lineage>
</organism>
<evidence type="ECO:0000313" key="9">
    <source>
        <dbReference type="Proteomes" id="UP000245461"/>
    </source>
</evidence>
<gene>
    <name evidence="8" type="ORF">DKG74_14240</name>
</gene>
<feature type="transmembrane region" description="Helical" evidence="7">
    <location>
        <begin position="430"/>
        <end position="450"/>
    </location>
</feature>
<keyword evidence="3" id="KW-0997">Cell inner membrane</keyword>
<name>A0A317E3J1_9PROT</name>
<evidence type="ECO:0000256" key="1">
    <source>
        <dbReference type="ARBA" id="ARBA00022448"/>
    </source>
</evidence>
<feature type="transmembrane region" description="Helical" evidence="7">
    <location>
        <begin position="857"/>
        <end position="875"/>
    </location>
</feature>
<feature type="transmembrane region" description="Helical" evidence="7">
    <location>
        <begin position="955"/>
        <end position="974"/>
    </location>
</feature>
<keyword evidence="9" id="KW-1185">Reference proteome</keyword>
<keyword evidence="5 7" id="KW-1133">Transmembrane helix</keyword>
<dbReference type="Gene3D" id="3.30.2090.10">
    <property type="entry name" value="Multidrug efflux transporter AcrB TolC docking domain, DN and DC subdomains"/>
    <property type="match status" value="2"/>
</dbReference>
<feature type="transmembrane region" description="Helical" evidence="7">
    <location>
        <begin position="12"/>
        <end position="31"/>
    </location>
</feature>
<dbReference type="PRINTS" id="PR00702">
    <property type="entry name" value="ACRIFLAVINRP"/>
</dbReference>
<dbReference type="InterPro" id="IPR027463">
    <property type="entry name" value="AcrB_DN_DC_subdom"/>
</dbReference>
<dbReference type="PANTHER" id="PTHR32063:SF34">
    <property type="entry name" value="MULTIDRUG RESISTANCE PROTEIN MDTC"/>
    <property type="match status" value="1"/>
</dbReference>
<evidence type="ECO:0000256" key="5">
    <source>
        <dbReference type="ARBA" id="ARBA00022989"/>
    </source>
</evidence>
<keyword evidence="4 7" id="KW-0812">Transmembrane</keyword>
<feature type="transmembrane region" description="Helical" evidence="7">
    <location>
        <begin position="908"/>
        <end position="934"/>
    </location>
</feature>
<dbReference type="RefSeq" id="WP_109906840.1">
    <property type="nucleotide sequence ID" value="NZ_QGLE01000008.1"/>
</dbReference>
<feature type="transmembrane region" description="Helical" evidence="7">
    <location>
        <begin position="986"/>
        <end position="1012"/>
    </location>
</feature>